<name>A0ABS1ARL9_BURVI</name>
<evidence type="ECO:0000313" key="1">
    <source>
        <dbReference type="EMBL" id="MBJ9686794.1"/>
    </source>
</evidence>
<evidence type="ECO:0000313" key="2">
    <source>
        <dbReference type="Proteomes" id="UP000808215"/>
    </source>
</evidence>
<dbReference type="Proteomes" id="UP000808215">
    <property type="component" value="Unassembled WGS sequence"/>
</dbReference>
<keyword evidence="2" id="KW-1185">Reference proteome</keyword>
<evidence type="ECO:0008006" key="3">
    <source>
        <dbReference type="Google" id="ProtNLM"/>
    </source>
</evidence>
<sequence>MTVTSPSQDITHATDGSTVTFPIPFYFISEKDIVVDRIDANEGVSQLVLGTDFTVSGAGDQNGGTLTTLSVQVAGFDLHIYRNIAVTQETQFQQNDPFPAKTNEKAFDKLTMICQQIASRQFNSIRYPLAEYSRDGTLPGATDRAGKILGFDANGAHTMLPIPASVGAGDMKNEAWTDGVDFVAGTDNSVLLSRAYGNKANLGTVVMQGIPQDPASYSIGLDNRLTFDAVIPVGVSRIWCYGGTTVSLNVPAQGSVGENELADMSITDEKVKPGTRLYFRLNDWIDARDYGAMGSNDPNQLNNDTMGLQEALDVAHAKRKAIWMPSLYYGVSDTLTNRGVSMLGQGTFYSQIIPLTSFPAGKSFIVVEPNEGAYIDFLELGRFSINPTNGGTKYGGTAVFMNFQKETNLSKLHMHDLYLMPGNDYSWQVSTNTAVNIQGVPANGQINNCAFWEGTKLIGIGDSNNIFGNIFRASGGNRCAMWVYMADVSGVASHTVISQNNIDCPGGALYAIKGRNIKFVYNNVECSAGSGTVNNAVVDFDGSSGMLAAPEAYGNHIGIFGTSTAIEAIRVGSARAALVDRNTLLSSAPTTAQGILLTNAAQDTDIGLNTIGAGFTVPYTDSASLRPIGIPVALTTQNGFGPSGDYQPLMIQKSRNGLVSLFGVVACPAAPNGVVMCTLPVGYRPVAHQRFPVTALIGGAISAAAIEINLNGDVVYFGGAATRAEVSITLPTPSYVSSDL</sequence>
<comment type="caution">
    <text evidence="1">The sequence shown here is derived from an EMBL/GenBank/DDBJ whole genome shotgun (WGS) entry which is preliminary data.</text>
</comment>
<protein>
    <recommendedName>
        <fullName evidence="3">Pectate lyase superfamily protein domain-containing protein</fullName>
    </recommendedName>
</protein>
<reference evidence="1 2" key="1">
    <citation type="submission" date="2020-11" db="EMBL/GenBank/DDBJ databases">
        <title>Enhanced detection system for hospital associated transmission using whole genome sequencing surveillance.</title>
        <authorList>
            <person name="Harrison L.H."/>
            <person name="Van Tyne D."/>
            <person name="Marsh J.W."/>
            <person name="Griffith M.P."/>
            <person name="Snyder D.J."/>
            <person name="Cooper V.S."/>
            <person name="Mustapha M."/>
        </authorList>
    </citation>
    <scope>NUCLEOTIDE SEQUENCE [LARGE SCALE GENOMIC DNA]</scope>
    <source>
        <strain evidence="1 2">BC00020</strain>
    </source>
</reference>
<accession>A0ABS1ARL9</accession>
<organism evidence="1 2">
    <name type="scientific">Burkholderia vietnamiensis</name>
    <dbReference type="NCBI Taxonomy" id="60552"/>
    <lineage>
        <taxon>Bacteria</taxon>
        <taxon>Pseudomonadati</taxon>
        <taxon>Pseudomonadota</taxon>
        <taxon>Betaproteobacteria</taxon>
        <taxon>Burkholderiales</taxon>
        <taxon>Burkholderiaceae</taxon>
        <taxon>Burkholderia</taxon>
        <taxon>Burkholderia cepacia complex</taxon>
    </lineage>
</organism>
<dbReference type="RefSeq" id="WP_200091124.1">
    <property type="nucleotide sequence ID" value="NZ_JADVKH010000011.1"/>
</dbReference>
<gene>
    <name evidence="1" type="ORF">I5589_06840</name>
</gene>
<proteinExistence type="predicted"/>
<dbReference type="EMBL" id="JADVKH010000011">
    <property type="protein sequence ID" value="MBJ9686794.1"/>
    <property type="molecule type" value="Genomic_DNA"/>
</dbReference>